<keyword evidence="4 7" id="KW-1133">Transmembrane helix</keyword>
<keyword evidence="10" id="KW-1185">Reference proteome</keyword>
<comment type="subcellular location">
    <subcellularLocation>
        <location evidence="7">Cell membrane</location>
        <topology evidence="7">Multi-pass membrane protein</topology>
    </subcellularLocation>
    <subcellularLocation>
        <location evidence="7">Cytoplasmic vesicle</location>
        <location evidence="7">Secretory vesicle membrane</location>
        <topology evidence="7">Multi-pass membrane protein</topology>
    </subcellularLocation>
</comment>
<dbReference type="GO" id="GO:0032588">
    <property type="term" value="C:trans-Golgi network membrane"/>
    <property type="evidence" value="ECO:0007669"/>
    <property type="project" value="TreeGrafter"/>
</dbReference>
<dbReference type="GO" id="GO:0030658">
    <property type="term" value="C:transport vesicle membrane"/>
    <property type="evidence" value="ECO:0007669"/>
    <property type="project" value="UniProtKB-SubCell"/>
</dbReference>
<keyword evidence="5 7" id="KW-0472">Membrane</keyword>
<comment type="function">
    <text evidence="1 7">Probably involved in membrane trafficking.</text>
</comment>
<feature type="region of interest" description="Disordered" evidence="8">
    <location>
        <begin position="1"/>
        <end position="33"/>
    </location>
</feature>
<evidence type="ECO:0000256" key="2">
    <source>
        <dbReference type="ARBA" id="ARBA00010482"/>
    </source>
</evidence>
<organism evidence="9 10">
    <name type="scientific">Camellia sinensis</name>
    <name type="common">Tea plant</name>
    <name type="synonym">Thea sinensis</name>
    <dbReference type="NCBI Taxonomy" id="4442"/>
    <lineage>
        <taxon>Eukaryota</taxon>
        <taxon>Viridiplantae</taxon>
        <taxon>Streptophyta</taxon>
        <taxon>Embryophyta</taxon>
        <taxon>Tracheophyta</taxon>
        <taxon>Spermatophyta</taxon>
        <taxon>Magnoliopsida</taxon>
        <taxon>eudicotyledons</taxon>
        <taxon>Gunneridae</taxon>
        <taxon>Pentapetalae</taxon>
        <taxon>asterids</taxon>
        <taxon>Ericales</taxon>
        <taxon>Theaceae</taxon>
        <taxon>Camellia</taxon>
    </lineage>
</organism>
<dbReference type="AlphaFoldDB" id="A0A7J7GEK5"/>
<reference evidence="10" key="1">
    <citation type="journal article" date="2020" name="Nat. Commun.">
        <title>Genome assembly of wild tea tree DASZ reveals pedigree and selection history of tea varieties.</title>
        <authorList>
            <person name="Zhang W."/>
            <person name="Zhang Y."/>
            <person name="Qiu H."/>
            <person name="Guo Y."/>
            <person name="Wan H."/>
            <person name="Zhang X."/>
            <person name="Scossa F."/>
            <person name="Alseekh S."/>
            <person name="Zhang Q."/>
            <person name="Wang P."/>
            <person name="Xu L."/>
            <person name="Schmidt M.H."/>
            <person name="Jia X."/>
            <person name="Li D."/>
            <person name="Zhu A."/>
            <person name="Guo F."/>
            <person name="Chen W."/>
            <person name="Ni D."/>
            <person name="Usadel B."/>
            <person name="Fernie A.R."/>
            <person name="Wen W."/>
        </authorList>
    </citation>
    <scope>NUCLEOTIDE SEQUENCE [LARGE SCALE GENOMIC DNA]</scope>
    <source>
        <strain evidence="10">cv. G240</strain>
    </source>
</reference>
<protein>
    <recommendedName>
        <fullName evidence="7">Secretory carrier-associated membrane protein</fullName>
        <shortName evidence="7">Secretory carrier membrane protein</shortName>
    </recommendedName>
</protein>
<reference evidence="9 10" key="2">
    <citation type="submission" date="2020-07" db="EMBL/GenBank/DDBJ databases">
        <title>Genome assembly of wild tea tree DASZ reveals pedigree and selection history of tea varieties.</title>
        <authorList>
            <person name="Zhang W."/>
        </authorList>
    </citation>
    <scope>NUCLEOTIDE SEQUENCE [LARGE SCALE GENOMIC DNA]</scope>
    <source>
        <strain evidence="10">cv. G240</strain>
        <tissue evidence="9">Leaf</tissue>
    </source>
</reference>
<keyword evidence="7" id="KW-0813">Transport</keyword>
<dbReference type="Pfam" id="PF04144">
    <property type="entry name" value="SCAMP"/>
    <property type="match status" value="2"/>
</dbReference>
<dbReference type="InterPro" id="IPR007273">
    <property type="entry name" value="SCAMP"/>
</dbReference>
<gene>
    <name evidence="9" type="ORF">HYC85_023034</name>
</gene>
<dbReference type="EMBL" id="JACBKZ010000011">
    <property type="protein sequence ID" value="KAF5938775.1"/>
    <property type="molecule type" value="Genomic_DNA"/>
</dbReference>
<evidence type="ECO:0000256" key="3">
    <source>
        <dbReference type="ARBA" id="ARBA00022692"/>
    </source>
</evidence>
<evidence type="ECO:0000256" key="5">
    <source>
        <dbReference type="ARBA" id="ARBA00023136"/>
    </source>
</evidence>
<feature type="transmembrane region" description="Helical" evidence="7">
    <location>
        <begin position="134"/>
        <end position="153"/>
    </location>
</feature>
<proteinExistence type="inferred from homology"/>
<dbReference type="Proteomes" id="UP000593564">
    <property type="component" value="Unassembled WGS sequence"/>
</dbReference>
<comment type="caution">
    <text evidence="9">The sequence shown here is derived from an EMBL/GenBank/DDBJ whole genome shotgun (WGS) entry which is preliminary data.</text>
</comment>
<evidence type="ECO:0000313" key="10">
    <source>
        <dbReference type="Proteomes" id="UP000593564"/>
    </source>
</evidence>
<sequence>MNRRNDPNPFEEEQINPFSNGSAAPGSKSRIPQMVAQTLGFGQKHDATVDIPLDTMNDSKKKKELAAWEEDLKRREREIKRREDTVASVGVPTDGDRNWPPFFPIIHHDISNEIPVHAQKLQYLAFASWLDVKIFFLATIYAILGCPLSYVLWYRPLYRAMRTDSALKFGWFFLFYSVSPIFYLIGFALFCLESLLSLWVLQKIYMYFRGNKTDV</sequence>
<comment type="similarity">
    <text evidence="2 7">Belongs to the SCAMP family.</text>
</comment>
<name>A0A7J7GEK5_CAMSI</name>
<evidence type="ECO:0000256" key="1">
    <source>
        <dbReference type="ARBA" id="ARBA00004003"/>
    </source>
</evidence>
<dbReference type="GO" id="GO:0015031">
    <property type="term" value="P:protein transport"/>
    <property type="evidence" value="ECO:0007669"/>
    <property type="project" value="InterPro"/>
</dbReference>
<evidence type="ECO:0000256" key="7">
    <source>
        <dbReference type="RuleBase" id="RU363122"/>
    </source>
</evidence>
<evidence type="ECO:0000256" key="4">
    <source>
        <dbReference type="ARBA" id="ARBA00022989"/>
    </source>
</evidence>
<keyword evidence="7" id="KW-1003">Cell membrane</keyword>
<comment type="caution">
    <text evidence="7">Lacks conserved residue(s) required for the propagation of feature annotation.</text>
</comment>
<feature type="transmembrane region" description="Helical" evidence="7">
    <location>
        <begin position="173"/>
        <end position="201"/>
    </location>
</feature>
<accession>A0A7J7GEK5</accession>
<keyword evidence="6 7" id="KW-0968">Cytoplasmic vesicle</keyword>
<dbReference type="PANTHER" id="PTHR10687">
    <property type="entry name" value="SECRETORY CARRIER-ASSOCIATED MEMBRANE PROTEIN SCAMP"/>
    <property type="match status" value="1"/>
</dbReference>
<evidence type="ECO:0000256" key="8">
    <source>
        <dbReference type="SAM" id="MobiDB-lite"/>
    </source>
</evidence>
<keyword evidence="3 7" id="KW-0812">Transmembrane</keyword>
<evidence type="ECO:0000256" key="6">
    <source>
        <dbReference type="ARBA" id="ARBA00023329"/>
    </source>
</evidence>
<dbReference type="GO" id="GO:0055038">
    <property type="term" value="C:recycling endosome membrane"/>
    <property type="evidence" value="ECO:0007669"/>
    <property type="project" value="TreeGrafter"/>
</dbReference>
<evidence type="ECO:0000313" key="9">
    <source>
        <dbReference type="EMBL" id="KAF5938775.1"/>
    </source>
</evidence>
<dbReference type="GO" id="GO:0005886">
    <property type="term" value="C:plasma membrane"/>
    <property type="evidence" value="ECO:0007669"/>
    <property type="project" value="UniProtKB-SubCell"/>
</dbReference>
<dbReference type="PANTHER" id="PTHR10687:SF2">
    <property type="entry name" value="SECRETORY CARRIER-ASSOCIATED MEMBRANE PROTEIN"/>
    <property type="match status" value="1"/>
</dbReference>